<gene>
    <name evidence="2" type="ORF">NB231_03645</name>
</gene>
<evidence type="ECO:0000256" key="1">
    <source>
        <dbReference type="SAM" id="MobiDB-lite"/>
    </source>
</evidence>
<feature type="region of interest" description="Disordered" evidence="1">
    <location>
        <begin position="1"/>
        <end position="41"/>
    </location>
</feature>
<name>A4BRH0_9GAMM</name>
<dbReference type="HOGENOM" id="CLU_3273400_0_0_6"/>
<dbReference type="STRING" id="314278.NB231_03645"/>
<organism evidence="2 3">
    <name type="scientific">Nitrococcus mobilis Nb-231</name>
    <dbReference type="NCBI Taxonomy" id="314278"/>
    <lineage>
        <taxon>Bacteria</taxon>
        <taxon>Pseudomonadati</taxon>
        <taxon>Pseudomonadota</taxon>
        <taxon>Gammaproteobacteria</taxon>
        <taxon>Chromatiales</taxon>
        <taxon>Ectothiorhodospiraceae</taxon>
        <taxon>Nitrococcus</taxon>
    </lineage>
</organism>
<keyword evidence="3" id="KW-1185">Reference proteome</keyword>
<evidence type="ECO:0000313" key="2">
    <source>
        <dbReference type="EMBL" id="EAR21792.1"/>
    </source>
</evidence>
<evidence type="ECO:0000313" key="3">
    <source>
        <dbReference type="Proteomes" id="UP000003374"/>
    </source>
</evidence>
<reference evidence="2 3" key="1">
    <citation type="submission" date="2006-02" db="EMBL/GenBank/DDBJ databases">
        <authorList>
            <person name="Waterbury J."/>
            <person name="Ferriera S."/>
            <person name="Johnson J."/>
            <person name="Kravitz S."/>
            <person name="Halpern A."/>
            <person name="Remington K."/>
            <person name="Beeson K."/>
            <person name="Tran B."/>
            <person name="Rogers Y.-H."/>
            <person name="Friedman R."/>
            <person name="Venter J.C."/>
        </authorList>
    </citation>
    <scope>NUCLEOTIDE SEQUENCE [LARGE SCALE GENOMIC DNA]</scope>
    <source>
        <strain evidence="2 3">Nb-231</strain>
    </source>
</reference>
<dbReference type="EMBL" id="AAOF01000006">
    <property type="protein sequence ID" value="EAR21792.1"/>
    <property type="molecule type" value="Genomic_DNA"/>
</dbReference>
<comment type="caution">
    <text evidence="2">The sequence shown here is derived from an EMBL/GenBank/DDBJ whole genome shotgun (WGS) entry which is preliminary data.</text>
</comment>
<protein>
    <submittedName>
        <fullName evidence="2">Uncharacterized protein</fullName>
    </submittedName>
</protein>
<proteinExistence type="predicted"/>
<sequence length="41" mass="4190">MTDHGEALLALLRTDEAPASGAIRLRQKNGPAPAHGEGLPG</sequence>
<accession>A4BRH0</accession>
<dbReference type="AlphaFoldDB" id="A4BRH0"/>
<dbReference type="Proteomes" id="UP000003374">
    <property type="component" value="Unassembled WGS sequence"/>
</dbReference>